<dbReference type="GO" id="GO:0015833">
    <property type="term" value="P:peptide transport"/>
    <property type="evidence" value="ECO:0007669"/>
    <property type="project" value="InterPro"/>
</dbReference>
<keyword evidence="2" id="KW-0547">Nucleotide-binding</keyword>
<gene>
    <name evidence="5" type="ORF">METZ01_LOCUS57191</name>
</gene>
<proteinExistence type="predicted"/>
<evidence type="ECO:0000256" key="2">
    <source>
        <dbReference type="ARBA" id="ARBA00022741"/>
    </source>
</evidence>
<dbReference type="GO" id="GO:0005524">
    <property type="term" value="F:ATP binding"/>
    <property type="evidence" value="ECO:0007669"/>
    <property type="project" value="UniProtKB-KW"/>
</dbReference>
<accession>A0A381SPN0</accession>
<dbReference type="Pfam" id="PF00005">
    <property type="entry name" value="ABC_tran"/>
    <property type="match status" value="2"/>
</dbReference>
<evidence type="ECO:0000313" key="5">
    <source>
        <dbReference type="EMBL" id="SVA04337.1"/>
    </source>
</evidence>
<evidence type="ECO:0000259" key="4">
    <source>
        <dbReference type="PROSITE" id="PS50893"/>
    </source>
</evidence>
<dbReference type="SUPFAM" id="SSF52540">
    <property type="entry name" value="P-loop containing nucleoside triphosphate hydrolases"/>
    <property type="match status" value="2"/>
</dbReference>
<dbReference type="CDD" id="cd03257">
    <property type="entry name" value="ABC_NikE_OppD_transporters"/>
    <property type="match status" value="1"/>
</dbReference>
<keyword evidence="1" id="KW-0813">Transport</keyword>
<feature type="domain" description="ABC transporter" evidence="4">
    <location>
        <begin position="221"/>
        <end position="460"/>
    </location>
</feature>
<dbReference type="InterPro" id="IPR003439">
    <property type="entry name" value="ABC_transporter-like_ATP-bd"/>
</dbReference>
<dbReference type="PROSITE" id="PS00211">
    <property type="entry name" value="ABC_TRANSPORTER_1"/>
    <property type="match status" value="2"/>
</dbReference>
<sequence>MLGSALMGLVPRGCFVSGGAISHYFDSFTSTSTLRGVKVSMISQDPMQSLNPLQTIETQFSIILMKRFGYNKNKANEHILKWIQKVYLHEVPGILDRYPHQLSGGQMQRVMIALAMSVDPEFIIADEITTGLDANIKIGILNLLFSLQKDLEISVLLISHDLISVQKYCDRIAVLKSGKIIEVADTKTIINKTDDKYTKTFRRLPNRTPKQKPENNSEPILYVKDLYKTYGSNKDTVSALNGVTLEIYKGETLGVIGESGSGKTTLVKTTLNILERDSGDMILRTNINESNLTKPSRKIGAVFQDSMGSLNPRMGVYDILREPLILKGVKEPKTIKTKIMGMLDKVHLGLSLSQSFPYQLSGGQRQRVAIARALMLDPRILILDEPTSALDIYTQEKILDLLKEIQTQNNLSFIFISHDLGVVSEISDRIAVLYKGNIIESGKTNDVFINPSHDYTKKLIDSNAWMDKNANI</sequence>
<dbReference type="InterPro" id="IPR027417">
    <property type="entry name" value="P-loop_NTPase"/>
</dbReference>
<organism evidence="5">
    <name type="scientific">marine metagenome</name>
    <dbReference type="NCBI Taxonomy" id="408172"/>
    <lineage>
        <taxon>unclassified sequences</taxon>
        <taxon>metagenomes</taxon>
        <taxon>ecological metagenomes</taxon>
    </lineage>
</organism>
<dbReference type="InterPro" id="IPR003593">
    <property type="entry name" value="AAA+_ATPase"/>
</dbReference>
<dbReference type="AlphaFoldDB" id="A0A381SPN0"/>
<dbReference type="GO" id="GO:0055085">
    <property type="term" value="P:transmembrane transport"/>
    <property type="evidence" value="ECO:0007669"/>
    <property type="project" value="UniProtKB-ARBA"/>
</dbReference>
<dbReference type="GO" id="GO:0016887">
    <property type="term" value="F:ATP hydrolysis activity"/>
    <property type="evidence" value="ECO:0007669"/>
    <property type="project" value="InterPro"/>
</dbReference>
<dbReference type="SMART" id="SM00382">
    <property type="entry name" value="AAA"/>
    <property type="match status" value="2"/>
</dbReference>
<feature type="domain" description="ABC transporter" evidence="4">
    <location>
        <begin position="16"/>
        <end position="202"/>
    </location>
</feature>
<name>A0A381SPN0_9ZZZZ</name>
<dbReference type="InterPro" id="IPR017871">
    <property type="entry name" value="ABC_transporter-like_CS"/>
</dbReference>
<evidence type="ECO:0000256" key="3">
    <source>
        <dbReference type="ARBA" id="ARBA00022840"/>
    </source>
</evidence>
<protein>
    <recommendedName>
        <fullName evidence="4">ABC transporter domain-containing protein</fullName>
    </recommendedName>
</protein>
<dbReference type="Gene3D" id="3.40.50.300">
    <property type="entry name" value="P-loop containing nucleotide triphosphate hydrolases"/>
    <property type="match status" value="2"/>
</dbReference>
<dbReference type="PROSITE" id="PS50893">
    <property type="entry name" value="ABC_TRANSPORTER_2"/>
    <property type="match status" value="2"/>
</dbReference>
<dbReference type="PANTHER" id="PTHR43776">
    <property type="entry name" value="TRANSPORT ATP-BINDING PROTEIN"/>
    <property type="match status" value="1"/>
</dbReference>
<dbReference type="InterPro" id="IPR050319">
    <property type="entry name" value="ABC_transp_ATP-bind"/>
</dbReference>
<keyword evidence="3" id="KW-0067">ATP-binding</keyword>
<evidence type="ECO:0000256" key="1">
    <source>
        <dbReference type="ARBA" id="ARBA00022448"/>
    </source>
</evidence>
<dbReference type="Pfam" id="PF08352">
    <property type="entry name" value="oligo_HPY"/>
    <property type="match status" value="1"/>
</dbReference>
<reference evidence="5" key="1">
    <citation type="submission" date="2018-05" db="EMBL/GenBank/DDBJ databases">
        <authorList>
            <person name="Lanie J.A."/>
            <person name="Ng W.-L."/>
            <person name="Kazmierczak K.M."/>
            <person name="Andrzejewski T.M."/>
            <person name="Davidsen T.M."/>
            <person name="Wayne K.J."/>
            <person name="Tettelin H."/>
            <person name="Glass J.I."/>
            <person name="Rusch D."/>
            <person name="Podicherti R."/>
            <person name="Tsui H.-C.T."/>
            <person name="Winkler M.E."/>
        </authorList>
    </citation>
    <scope>NUCLEOTIDE SEQUENCE</scope>
</reference>
<dbReference type="EMBL" id="UINC01003215">
    <property type="protein sequence ID" value="SVA04337.1"/>
    <property type="molecule type" value="Genomic_DNA"/>
</dbReference>
<dbReference type="InterPro" id="IPR013563">
    <property type="entry name" value="Oligopep_ABC_C"/>
</dbReference>